<reference evidence="2" key="1">
    <citation type="submission" date="2021-01" db="EMBL/GenBank/DDBJ databases">
        <authorList>
            <person name="Corre E."/>
            <person name="Pelletier E."/>
            <person name="Niang G."/>
            <person name="Scheremetjew M."/>
            <person name="Finn R."/>
            <person name="Kale V."/>
            <person name="Holt S."/>
            <person name="Cochrane G."/>
            <person name="Meng A."/>
            <person name="Brown T."/>
            <person name="Cohen L."/>
        </authorList>
    </citation>
    <scope>NUCLEOTIDE SEQUENCE</scope>
    <source>
        <strain evidence="2">Pbaha01</strain>
    </source>
</reference>
<dbReference type="EMBL" id="HBEG01007659">
    <property type="protein sequence ID" value="CAD8348792.1"/>
    <property type="molecule type" value="Transcribed_RNA"/>
</dbReference>
<proteinExistence type="predicted"/>
<protein>
    <submittedName>
        <fullName evidence="2">Uncharacterized protein</fullName>
    </submittedName>
</protein>
<gene>
    <name evidence="2" type="ORF">PBAH0796_LOCUS4531</name>
</gene>
<accession>A0A7S0FAH3</accession>
<feature type="compositionally biased region" description="Basic and acidic residues" evidence="1">
    <location>
        <begin position="124"/>
        <end position="133"/>
    </location>
</feature>
<name>A0A7S0FAH3_9DINO</name>
<evidence type="ECO:0000256" key="1">
    <source>
        <dbReference type="SAM" id="MobiDB-lite"/>
    </source>
</evidence>
<evidence type="ECO:0000313" key="2">
    <source>
        <dbReference type="EMBL" id="CAD8348792.1"/>
    </source>
</evidence>
<organism evidence="2">
    <name type="scientific">Pyrodinium bahamense</name>
    <dbReference type="NCBI Taxonomy" id="73915"/>
    <lineage>
        <taxon>Eukaryota</taxon>
        <taxon>Sar</taxon>
        <taxon>Alveolata</taxon>
        <taxon>Dinophyceae</taxon>
        <taxon>Gonyaulacales</taxon>
        <taxon>Pyrocystaceae</taxon>
        <taxon>Pyrodinium</taxon>
    </lineage>
</organism>
<feature type="region of interest" description="Disordered" evidence="1">
    <location>
        <begin position="124"/>
        <end position="145"/>
    </location>
</feature>
<sequence length="173" mass="19363">MSHHQSVEGASGRKDFMTCDFMALGVAAGDVPGALEQEEDAPQGHPAYSRVRFCDHPQGHLYHFKYGDEHFQVTLGRACNSAAHAARIARLCYLRFEAGDSKEDVKAFRDRLLRELAARWDTNKDASHEREGGAQRPAKRRKRLDGAVGTTWASQLGSRFSKMKKLMDPFADI</sequence>
<dbReference type="AlphaFoldDB" id="A0A7S0FAH3"/>